<comment type="caution">
    <text evidence="7">The sequence shown here is derived from an EMBL/GenBank/DDBJ whole genome shotgun (WGS) entry which is preliminary data.</text>
</comment>
<keyword evidence="8" id="KW-1185">Reference proteome</keyword>
<evidence type="ECO:0000256" key="3">
    <source>
        <dbReference type="ARBA" id="ARBA00022989"/>
    </source>
</evidence>
<keyword evidence="3 5" id="KW-1133">Transmembrane helix</keyword>
<dbReference type="AlphaFoldDB" id="A0A9D4GDI3"/>
<dbReference type="PROSITE" id="PS50262">
    <property type="entry name" value="G_PROTEIN_RECEP_F1_2"/>
    <property type="match status" value="1"/>
</dbReference>
<reference evidence="7" key="2">
    <citation type="submission" date="2020-11" db="EMBL/GenBank/DDBJ databases">
        <authorList>
            <person name="McCartney M.A."/>
            <person name="Auch B."/>
            <person name="Kono T."/>
            <person name="Mallez S."/>
            <person name="Becker A."/>
            <person name="Gohl D.M."/>
            <person name="Silverstein K.A.T."/>
            <person name="Koren S."/>
            <person name="Bechman K.B."/>
            <person name="Herman A."/>
            <person name="Abrahante J.E."/>
            <person name="Garbe J."/>
        </authorList>
    </citation>
    <scope>NUCLEOTIDE SEQUENCE</scope>
    <source>
        <strain evidence="7">Duluth1</strain>
        <tissue evidence="7">Whole animal</tissue>
    </source>
</reference>
<sequence length="116" mass="12901">MNSTTDPSSNVTLINVTEQETFNTSSSELPVGYYGNTRVLLWRVIPPILITVGTIGNTTSMFVLLRRKKMTSTALFLFALALSDTLTLFCGPLNGWVIYTWDLDIRLLSNTMCNST</sequence>
<dbReference type="InterPro" id="IPR017452">
    <property type="entry name" value="GPCR_Rhodpsn_7TM"/>
</dbReference>
<dbReference type="Gene3D" id="1.20.1070.10">
    <property type="entry name" value="Rhodopsin 7-helix transmembrane proteins"/>
    <property type="match status" value="1"/>
</dbReference>
<evidence type="ECO:0000313" key="7">
    <source>
        <dbReference type="EMBL" id="KAH3813403.1"/>
    </source>
</evidence>
<name>A0A9D4GDI3_DREPO</name>
<dbReference type="PANTHER" id="PTHR46641">
    <property type="entry name" value="FMRFAMIDE RECEPTOR-RELATED"/>
    <property type="match status" value="1"/>
</dbReference>
<dbReference type="Proteomes" id="UP000828390">
    <property type="component" value="Unassembled WGS sequence"/>
</dbReference>
<dbReference type="EMBL" id="JAIWYP010000006">
    <property type="protein sequence ID" value="KAH3813403.1"/>
    <property type="molecule type" value="Genomic_DNA"/>
</dbReference>
<dbReference type="GO" id="GO:0016020">
    <property type="term" value="C:membrane"/>
    <property type="evidence" value="ECO:0007669"/>
    <property type="project" value="UniProtKB-SubCell"/>
</dbReference>
<evidence type="ECO:0000259" key="6">
    <source>
        <dbReference type="PROSITE" id="PS50262"/>
    </source>
</evidence>
<comment type="subcellular location">
    <subcellularLocation>
        <location evidence="1">Membrane</location>
    </subcellularLocation>
</comment>
<feature type="transmembrane region" description="Helical" evidence="5">
    <location>
        <begin position="77"/>
        <end position="99"/>
    </location>
</feature>
<proteinExistence type="predicted"/>
<keyword evidence="4 5" id="KW-0472">Membrane</keyword>
<reference evidence="7" key="1">
    <citation type="journal article" date="2019" name="bioRxiv">
        <title>The Genome of the Zebra Mussel, Dreissena polymorpha: A Resource for Invasive Species Research.</title>
        <authorList>
            <person name="McCartney M.A."/>
            <person name="Auch B."/>
            <person name="Kono T."/>
            <person name="Mallez S."/>
            <person name="Zhang Y."/>
            <person name="Obille A."/>
            <person name="Becker A."/>
            <person name="Abrahante J.E."/>
            <person name="Garbe J."/>
            <person name="Badalamenti J.P."/>
            <person name="Herman A."/>
            <person name="Mangelson H."/>
            <person name="Liachko I."/>
            <person name="Sullivan S."/>
            <person name="Sone E.D."/>
            <person name="Koren S."/>
            <person name="Silverstein K.A.T."/>
            <person name="Beckman K.B."/>
            <person name="Gohl D.M."/>
        </authorList>
    </citation>
    <scope>NUCLEOTIDE SEQUENCE</scope>
    <source>
        <strain evidence="7">Duluth1</strain>
        <tissue evidence="7">Whole animal</tissue>
    </source>
</reference>
<dbReference type="PANTHER" id="PTHR46641:SF2">
    <property type="entry name" value="FMRFAMIDE RECEPTOR"/>
    <property type="match status" value="1"/>
</dbReference>
<dbReference type="InterPro" id="IPR052954">
    <property type="entry name" value="GPCR-Ligand_Int"/>
</dbReference>
<feature type="transmembrane region" description="Helical" evidence="5">
    <location>
        <begin position="44"/>
        <end position="65"/>
    </location>
</feature>
<keyword evidence="2 5" id="KW-0812">Transmembrane</keyword>
<feature type="domain" description="G-protein coupled receptors family 1 profile" evidence="6">
    <location>
        <begin position="56"/>
        <end position="116"/>
    </location>
</feature>
<accession>A0A9D4GDI3</accession>
<evidence type="ECO:0000313" key="8">
    <source>
        <dbReference type="Proteomes" id="UP000828390"/>
    </source>
</evidence>
<dbReference type="SUPFAM" id="SSF81321">
    <property type="entry name" value="Family A G protein-coupled receptor-like"/>
    <property type="match status" value="1"/>
</dbReference>
<protein>
    <recommendedName>
        <fullName evidence="6">G-protein coupled receptors family 1 profile domain-containing protein</fullName>
    </recommendedName>
</protein>
<evidence type="ECO:0000256" key="4">
    <source>
        <dbReference type="ARBA" id="ARBA00023136"/>
    </source>
</evidence>
<evidence type="ECO:0000256" key="5">
    <source>
        <dbReference type="SAM" id="Phobius"/>
    </source>
</evidence>
<evidence type="ECO:0000256" key="1">
    <source>
        <dbReference type="ARBA" id="ARBA00004370"/>
    </source>
</evidence>
<organism evidence="7 8">
    <name type="scientific">Dreissena polymorpha</name>
    <name type="common">Zebra mussel</name>
    <name type="synonym">Mytilus polymorpha</name>
    <dbReference type="NCBI Taxonomy" id="45954"/>
    <lineage>
        <taxon>Eukaryota</taxon>
        <taxon>Metazoa</taxon>
        <taxon>Spiralia</taxon>
        <taxon>Lophotrochozoa</taxon>
        <taxon>Mollusca</taxon>
        <taxon>Bivalvia</taxon>
        <taxon>Autobranchia</taxon>
        <taxon>Heteroconchia</taxon>
        <taxon>Euheterodonta</taxon>
        <taxon>Imparidentia</taxon>
        <taxon>Neoheterodontei</taxon>
        <taxon>Myida</taxon>
        <taxon>Dreissenoidea</taxon>
        <taxon>Dreissenidae</taxon>
        <taxon>Dreissena</taxon>
    </lineage>
</organism>
<gene>
    <name evidence="7" type="ORF">DPMN_141859</name>
</gene>
<evidence type="ECO:0000256" key="2">
    <source>
        <dbReference type="ARBA" id="ARBA00022692"/>
    </source>
</evidence>